<dbReference type="Gene3D" id="3.10.20.30">
    <property type="match status" value="1"/>
</dbReference>
<accession>A0A381D7W9</accession>
<name>A0A1X9SR18_9BACT</name>
<evidence type="ECO:0000313" key="2">
    <source>
        <dbReference type="Proteomes" id="UP000194309"/>
    </source>
</evidence>
<protein>
    <submittedName>
        <fullName evidence="1">Thiamin biosynthesis protein</fullName>
    </submittedName>
</protein>
<dbReference type="EMBL" id="CP018788">
    <property type="protein sequence ID" value="ARQ98714.1"/>
    <property type="molecule type" value="Genomic_DNA"/>
</dbReference>
<sequence>MQIWLNSNLINIADDSNLAQLIESQNYDSNRVAAEVDMQIVPRTIWSEFKLKDQMKIEIVEFVGGG</sequence>
<reference evidence="1 2" key="1">
    <citation type="journal article" date="2017" name="Genome Biol. Evol.">
        <title>Comparative Genomic Analysis Identifies a Campylobacter Clade Deficient in Selenium Metabolism.</title>
        <authorList>
            <person name="Miller W.G."/>
            <person name="Yee E."/>
            <person name="Lopes B.S."/>
            <person name="Chapman M.H."/>
            <person name="Huynh S."/>
            <person name="Bono J.L."/>
            <person name="Parker C.T."/>
            <person name="Strachan N.J.C."/>
            <person name="Forbes K.J."/>
        </authorList>
    </citation>
    <scope>NUCLEOTIDE SEQUENCE [LARGE SCALE GENOMIC DNA]</scope>
    <source>
        <strain evidence="1 2">NCTC 13003</strain>
    </source>
</reference>
<dbReference type="PANTHER" id="PTHR34472:SF1">
    <property type="entry name" value="SULFUR CARRIER PROTEIN THIS"/>
    <property type="match status" value="1"/>
</dbReference>
<dbReference type="InterPro" id="IPR010035">
    <property type="entry name" value="Thi_S"/>
</dbReference>
<dbReference type="InterPro" id="IPR012675">
    <property type="entry name" value="Beta-grasp_dom_sf"/>
</dbReference>
<dbReference type="InterPro" id="IPR003749">
    <property type="entry name" value="ThiS/MoaD-like"/>
</dbReference>
<accession>A0A1X9SR18</accession>
<gene>
    <name evidence="1" type="primary">thiS</name>
    <name evidence="1" type="ORF">CIGN_0415</name>
</gene>
<dbReference type="SUPFAM" id="SSF54285">
    <property type="entry name" value="MoaD/ThiS"/>
    <property type="match status" value="1"/>
</dbReference>
<dbReference type="OrthoDB" id="197113at2"/>
<dbReference type="KEGG" id="cdev:CIGN_0415"/>
<dbReference type="STRING" id="1660064.CIGN_0415"/>
<organism evidence="1 2">
    <name type="scientific">Campylobacter devanensis</name>
    <dbReference type="NCBI Taxonomy" id="3161138"/>
    <lineage>
        <taxon>Bacteria</taxon>
        <taxon>Pseudomonadati</taxon>
        <taxon>Campylobacterota</taxon>
        <taxon>Epsilonproteobacteria</taxon>
        <taxon>Campylobacterales</taxon>
        <taxon>Campylobacteraceae</taxon>
        <taxon>Campylobacter</taxon>
    </lineage>
</organism>
<dbReference type="NCBIfam" id="TIGR01683">
    <property type="entry name" value="thiS"/>
    <property type="match status" value="1"/>
</dbReference>
<keyword evidence="2" id="KW-1185">Reference proteome</keyword>
<dbReference type="AlphaFoldDB" id="A0A1X9SR18"/>
<dbReference type="Pfam" id="PF02597">
    <property type="entry name" value="ThiS"/>
    <property type="match status" value="1"/>
</dbReference>
<proteinExistence type="predicted"/>
<evidence type="ECO:0000313" key="1">
    <source>
        <dbReference type="EMBL" id="ARQ98714.1"/>
    </source>
</evidence>
<dbReference type="Proteomes" id="UP000194309">
    <property type="component" value="Chromosome"/>
</dbReference>
<dbReference type="PANTHER" id="PTHR34472">
    <property type="entry name" value="SULFUR CARRIER PROTEIN THIS"/>
    <property type="match status" value="1"/>
</dbReference>
<dbReference type="InterPro" id="IPR016155">
    <property type="entry name" value="Mopterin_synth/thiamin_S_b"/>
</dbReference>
<dbReference type="CDD" id="cd00565">
    <property type="entry name" value="Ubl_ThiS"/>
    <property type="match status" value="1"/>
</dbReference>